<keyword evidence="3" id="KW-1003">Cell membrane</keyword>
<dbReference type="GO" id="GO:0005886">
    <property type="term" value="C:plasma membrane"/>
    <property type="evidence" value="ECO:0007669"/>
    <property type="project" value="UniProtKB-SubCell"/>
</dbReference>
<feature type="domain" description="ABC transmembrane type-1" evidence="8">
    <location>
        <begin position="117"/>
        <end position="312"/>
    </location>
</feature>
<keyword evidence="6 7" id="KW-0472">Membrane</keyword>
<dbReference type="AlphaFoldDB" id="A0A7V3RDI5"/>
<feature type="transmembrane region" description="Helical" evidence="7">
    <location>
        <begin position="43"/>
        <end position="67"/>
    </location>
</feature>
<comment type="similarity">
    <text evidence="7">Belongs to the binding-protein-dependent transport system permease family.</text>
</comment>
<dbReference type="InterPro" id="IPR050366">
    <property type="entry name" value="BP-dependent_transpt_permease"/>
</dbReference>
<comment type="caution">
    <text evidence="9">The sequence shown here is derived from an EMBL/GenBank/DDBJ whole genome shotgun (WGS) entry which is preliminary data.</text>
</comment>
<dbReference type="PANTHER" id="PTHR43386">
    <property type="entry name" value="OLIGOPEPTIDE TRANSPORT SYSTEM PERMEASE PROTEIN APPC"/>
    <property type="match status" value="1"/>
</dbReference>
<reference evidence="9" key="1">
    <citation type="journal article" date="2020" name="mSystems">
        <title>Genome- and Community-Level Interaction Insights into Carbon Utilization and Element Cycling Functions of Hydrothermarchaeota in Hydrothermal Sediment.</title>
        <authorList>
            <person name="Zhou Z."/>
            <person name="Liu Y."/>
            <person name="Xu W."/>
            <person name="Pan J."/>
            <person name="Luo Z.H."/>
            <person name="Li M."/>
        </authorList>
    </citation>
    <scope>NUCLEOTIDE SEQUENCE [LARGE SCALE GENOMIC DNA]</scope>
    <source>
        <strain evidence="9">SpSt-966</strain>
    </source>
</reference>
<feature type="transmembrane region" description="Helical" evidence="7">
    <location>
        <begin position="291"/>
        <end position="312"/>
    </location>
</feature>
<keyword evidence="5 7" id="KW-1133">Transmembrane helix</keyword>
<dbReference type="EMBL" id="DTPE01000015">
    <property type="protein sequence ID" value="HGE74571.1"/>
    <property type="molecule type" value="Genomic_DNA"/>
</dbReference>
<dbReference type="SUPFAM" id="SSF161098">
    <property type="entry name" value="MetI-like"/>
    <property type="match status" value="1"/>
</dbReference>
<feature type="transmembrane region" description="Helical" evidence="7">
    <location>
        <begin position="152"/>
        <end position="174"/>
    </location>
</feature>
<dbReference type="InterPro" id="IPR000515">
    <property type="entry name" value="MetI-like"/>
</dbReference>
<feature type="transmembrane region" description="Helical" evidence="7">
    <location>
        <begin position="240"/>
        <end position="263"/>
    </location>
</feature>
<dbReference type="Pfam" id="PF00528">
    <property type="entry name" value="BPD_transp_1"/>
    <property type="match status" value="1"/>
</dbReference>
<evidence type="ECO:0000256" key="2">
    <source>
        <dbReference type="ARBA" id="ARBA00022448"/>
    </source>
</evidence>
<dbReference type="CDD" id="cd06261">
    <property type="entry name" value="TM_PBP2"/>
    <property type="match status" value="1"/>
</dbReference>
<dbReference type="PANTHER" id="PTHR43386:SF1">
    <property type="entry name" value="D,D-DIPEPTIDE TRANSPORT SYSTEM PERMEASE PROTEIN DDPC-RELATED"/>
    <property type="match status" value="1"/>
</dbReference>
<evidence type="ECO:0000256" key="6">
    <source>
        <dbReference type="ARBA" id="ARBA00023136"/>
    </source>
</evidence>
<dbReference type="PROSITE" id="PS50928">
    <property type="entry name" value="ABC_TM1"/>
    <property type="match status" value="1"/>
</dbReference>
<evidence type="ECO:0000259" key="8">
    <source>
        <dbReference type="PROSITE" id="PS50928"/>
    </source>
</evidence>
<comment type="subcellular location">
    <subcellularLocation>
        <location evidence="1 7">Cell membrane</location>
        <topology evidence="1 7">Multi-pass membrane protein</topology>
    </subcellularLocation>
</comment>
<evidence type="ECO:0000256" key="4">
    <source>
        <dbReference type="ARBA" id="ARBA00022692"/>
    </source>
</evidence>
<dbReference type="GO" id="GO:0055085">
    <property type="term" value="P:transmembrane transport"/>
    <property type="evidence" value="ECO:0007669"/>
    <property type="project" value="InterPro"/>
</dbReference>
<feature type="transmembrane region" description="Helical" evidence="7">
    <location>
        <begin position="180"/>
        <end position="200"/>
    </location>
</feature>
<name>A0A7V3RDI5_9BACT</name>
<sequence>MANSTDESIEEKLESPLAVRAKLMWRSFKENWKIFSESRIGMVGLWIVIIFAVAGFVVYPILAATVWKTTSLNAMVSYNPVTGYDFLQNNPAPPSFAHLLGTDPLGRDVLAQLLYSTPREFMLGIVAALITVLIGTLIGTIAAFFGGIIDTFFMRLADIVLLFPFIPFLIVISGMMQVDLLTLALIIGLLSGFGGITIILRSQGLIIKSKPFIESAKVSGASDAYIIVNHIIPNVMPLSFLYMMFNVTGAIFSEATLSFFGLLNIKMSWGLMIFTADTAGYIVGTNIWNYWWLWLPPGASITLICGAFYFIGRGLDEVVNPRLRKR</sequence>
<gene>
    <name evidence="9" type="ORF">ENX73_00395</name>
</gene>
<dbReference type="Gene3D" id="1.10.3720.10">
    <property type="entry name" value="MetI-like"/>
    <property type="match status" value="1"/>
</dbReference>
<evidence type="ECO:0000256" key="3">
    <source>
        <dbReference type="ARBA" id="ARBA00022475"/>
    </source>
</evidence>
<proteinExistence type="inferred from homology"/>
<keyword evidence="2 7" id="KW-0813">Transport</keyword>
<evidence type="ECO:0000256" key="7">
    <source>
        <dbReference type="RuleBase" id="RU363032"/>
    </source>
</evidence>
<accession>A0A7V3RDI5</accession>
<organism evidence="9">
    <name type="scientific">Mesoaciditoga lauensis</name>
    <dbReference type="NCBI Taxonomy" id="1495039"/>
    <lineage>
        <taxon>Bacteria</taxon>
        <taxon>Thermotogati</taxon>
        <taxon>Thermotogota</taxon>
        <taxon>Thermotogae</taxon>
        <taxon>Mesoaciditogales</taxon>
        <taxon>Mesoaciditogaceae</taxon>
        <taxon>Mesoaciditoga</taxon>
    </lineage>
</organism>
<evidence type="ECO:0000313" key="9">
    <source>
        <dbReference type="EMBL" id="HGE74571.1"/>
    </source>
</evidence>
<protein>
    <submittedName>
        <fullName evidence="9">ABC transporter permease</fullName>
    </submittedName>
</protein>
<feature type="transmembrane region" description="Helical" evidence="7">
    <location>
        <begin position="121"/>
        <end position="145"/>
    </location>
</feature>
<evidence type="ECO:0000256" key="5">
    <source>
        <dbReference type="ARBA" id="ARBA00022989"/>
    </source>
</evidence>
<dbReference type="InterPro" id="IPR035906">
    <property type="entry name" value="MetI-like_sf"/>
</dbReference>
<keyword evidence="4 7" id="KW-0812">Transmembrane</keyword>
<evidence type="ECO:0000256" key="1">
    <source>
        <dbReference type="ARBA" id="ARBA00004651"/>
    </source>
</evidence>